<dbReference type="NCBIfam" id="TIGR01250">
    <property type="entry name" value="pro_imino_pep_2"/>
    <property type="match status" value="1"/>
</dbReference>
<gene>
    <name evidence="4" type="ORF">PILCRDRAFT_69932</name>
</gene>
<keyword evidence="5" id="KW-1185">Reference proteome</keyword>
<evidence type="ECO:0000256" key="1">
    <source>
        <dbReference type="ARBA" id="ARBA00010088"/>
    </source>
</evidence>
<proteinExistence type="inferred from homology"/>
<dbReference type="OrthoDB" id="190201at2759"/>
<dbReference type="InterPro" id="IPR029058">
    <property type="entry name" value="AB_hydrolase_fold"/>
</dbReference>
<name>A0A0C3C042_PILCF</name>
<dbReference type="Gene3D" id="3.40.50.1820">
    <property type="entry name" value="alpha/beta hydrolase"/>
    <property type="match status" value="1"/>
</dbReference>
<dbReference type="PANTHER" id="PTHR43194:SF2">
    <property type="entry name" value="PEROXISOMAL MEMBRANE PROTEIN LPX1"/>
    <property type="match status" value="1"/>
</dbReference>
<dbReference type="InterPro" id="IPR050228">
    <property type="entry name" value="Carboxylesterase_BioH"/>
</dbReference>
<dbReference type="PIRSF" id="PIRSF005539">
    <property type="entry name" value="Pept_S33_TRI_F1"/>
    <property type="match status" value="1"/>
</dbReference>
<dbReference type="PANTHER" id="PTHR43194">
    <property type="entry name" value="HYDROLASE ALPHA/BETA FOLD FAMILY"/>
    <property type="match status" value="1"/>
</dbReference>
<dbReference type="SUPFAM" id="SSF53474">
    <property type="entry name" value="alpha/beta-Hydrolases"/>
    <property type="match status" value="1"/>
</dbReference>
<organism evidence="4 5">
    <name type="scientific">Piloderma croceum (strain F 1598)</name>
    <dbReference type="NCBI Taxonomy" id="765440"/>
    <lineage>
        <taxon>Eukaryota</taxon>
        <taxon>Fungi</taxon>
        <taxon>Dikarya</taxon>
        <taxon>Basidiomycota</taxon>
        <taxon>Agaricomycotina</taxon>
        <taxon>Agaricomycetes</taxon>
        <taxon>Agaricomycetidae</taxon>
        <taxon>Atheliales</taxon>
        <taxon>Atheliaceae</taxon>
        <taxon>Piloderma</taxon>
    </lineage>
</organism>
<dbReference type="PRINTS" id="PR00793">
    <property type="entry name" value="PROAMNOPTASE"/>
</dbReference>
<keyword evidence="2" id="KW-0378">Hydrolase</keyword>
<dbReference type="GO" id="GO:0008233">
    <property type="term" value="F:peptidase activity"/>
    <property type="evidence" value="ECO:0007669"/>
    <property type="project" value="InterPro"/>
</dbReference>
<dbReference type="InParanoid" id="A0A0C3C042"/>
<reference evidence="4 5" key="1">
    <citation type="submission" date="2014-04" db="EMBL/GenBank/DDBJ databases">
        <authorList>
            <consortium name="DOE Joint Genome Institute"/>
            <person name="Kuo A."/>
            <person name="Tarkka M."/>
            <person name="Buscot F."/>
            <person name="Kohler A."/>
            <person name="Nagy L.G."/>
            <person name="Floudas D."/>
            <person name="Copeland A."/>
            <person name="Barry K.W."/>
            <person name="Cichocki N."/>
            <person name="Veneault-Fourrey C."/>
            <person name="LaButti K."/>
            <person name="Lindquist E.A."/>
            <person name="Lipzen A."/>
            <person name="Lundell T."/>
            <person name="Morin E."/>
            <person name="Murat C."/>
            <person name="Sun H."/>
            <person name="Tunlid A."/>
            <person name="Henrissat B."/>
            <person name="Grigoriev I.V."/>
            <person name="Hibbett D.S."/>
            <person name="Martin F."/>
            <person name="Nordberg H.P."/>
            <person name="Cantor M.N."/>
            <person name="Hua S.X."/>
        </authorList>
    </citation>
    <scope>NUCLEOTIDE SEQUENCE [LARGE SCALE GENOMIC DNA]</scope>
    <source>
        <strain evidence="4 5">F 1598</strain>
    </source>
</reference>
<comment type="similarity">
    <text evidence="1">Belongs to the peptidase S33 family.</text>
</comment>
<protein>
    <recommendedName>
        <fullName evidence="3">AB hydrolase-1 domain-containing protein</fullName>
    </recommendedName>
</protein>
<dbReference type="GO" id="GO:0006508">
    <property type="term" value="P:proteolysis"/>
    <property type="evidence" value="ECO:0007669"/>
    <property type="project" value="InterPro"/>
</dbReference>
<feature type="domain" description="AB hydrolase-1" evidence="3">
    <location>
        <begin position="39"/>
        <end position="293"/>
    </location>
</feature>
<reference evidence="5" key="2">
    <citation type="submission" date="2015-01" db="EMBL/GenBank/DDBJ databases">
        <title>Evolutionary Origins and Diversification of the Mycorrhizal Mutualists.</title>
        <authorList>
            <consortium name="DOE Joint Genome Institute"/>
            <consortium name="Mycorrhizal Genomics Consortium"/>
            <person name="Kohler A."/>
            <person name="Kuo A."/>
            <person name="Nagy L.G."/>
            <person name="Floudas D."/>
            <person name="Copeland A."/>
            <person name="Barry K.W."/>
            <person name="Cichocki N."/>
            <person name="Veneault-Fourrey C."/>
            <person name="LaButti K."/>
            <person name="Lindquist E.A."/>
            <person name="Lipzen A."/>
            <person name="Lundell T."/>
            <person name="Morin E."/>
            <person name="Murat C."/>
            <person name="Riley R."/>
            <person name="Ohm R."/>
            <person name="Sun H."/>
            <person name="Tunlid A."/>
            <person name="Henrissat B."/>
            <person name="Grigoriev I.V."/>
            <person name="Hibbett D.S."/>
            <person name="Martin F."/>
        </authorList>
    </citation>
    <scope>NUCLEOTIDE SEQUENCE [LARGE SCALE GENOMIC DNA]</scope>
    <source>
        <strain evidence="5">F 1598</strain>
    </source>
</reference>
<dbReference type="AlphaFoldDB" id="A0A0C3C042"/>
<dbReference type="InterPro" id="IPR005945">
    <property type="entry name" value="Pro_imino_pep"/>
</dbReference>
<dbReference type="InterPro" id="IPR000073">
    <property type="entry name" value="AB_hydrolase_1"/>
</dbReference>
<dbReference type="HOGENOM" id="CLU_020336_15_1_1"/>
<evidence type="ECO:0000259" key="3">
    <source>
        <dbReference type="Pfam" id="PF00561"/>
    </source>
</evidence>
<dbReference type="InterPro" id="IPR002410">
    <property type="entry name" value="Peptidase_S33"/>
</dbReference>
<dbReference type="EMBL" id="KN832992">
    <property type="protein sequence ID" value="KIM82977.1"/>
    <property type="molecule type" value="Genomic_DNA"/>
</dbReference>
<dbReference type="Proteomes" id="UP000054166">
    <property type="component" value="Unassembled WGS sequence"/>
</dbReference>
<dbReference type="STRING" id="765440.A0A0C3C042"/>
<evidence type="ECO:0000313" key="4">
    <source>
        <dbReference type="EMBL" id="KIM82977.1"/>
    </source>
</evidence>
<sequence length="308" mass="35098">MSNVQVVEGEVAFEVPSAGKPCKTWYKVVGDLANRTQRPLVTLHGGPGITHDYLLVLSALATSHSIPVVFYDQIGNGLSTHLPEKNGDTTFWSEKLWLDELDNLLVHLGIQDDYALFGHSWGGMLGARHAALQPKGLKRLIIASSPADIKDGIASMQDLVKRLPQEVQDTIRKHDEARTWEDKEYQDCVQIFYKQFLCRLEQWPDTLMKCFEWLEKDPTVYHTLNGPSEFNTIGSLRGWTVVPDLHKINTSTLLLNGRFDEVQDFCMAPYFRYIPKVKWVNFAKSAHLAHLEETERYFEVVGGFLTYE</sequence>
<evidence type="ECO:0000313" key="5">
    <source>
        <dbReference type="Proteomes" id="UP000054166"/>
    </source>
</evidence>
<accession>A0A0C3C042</accession>
<evidence type="ECO:0000256" key="2">
    <source>
        <dbReference type="ARBA" id="ARBA00022801"/>
    </source>
</evidence>
<dbReference type="Pfam" id="PF00561">
    <property type="entry name" value="Abhydrolase_1"/>
    <property type="match status" value="1"/>
</dbReference>